<evidence type="ECO:0000313" key="2">
    <source>
        <dbReference type="EMBL" id="OOP55968.1"/>
    </source>
</evidence>
<dbReference type="STRING" id="1004156.AYP45_11855"/>
<protein>
    <recommendedName>
        <fullName evidence="1">DUF2344 domain-containing protein</fullName>
    </recommendedName>
</protein>
<dbReference type="NCBIfam" id="TIGR03936">
    <property type="entry name" value="sam_1_link_chp"/>
    <property type="match status" value="1"/>
</dbReference>
<sequence>MKLFERAIRRANIPIAMSKGFNPHPKLSIPLALSVGISGKDEVLELELLRSIPPEIFIEQLRLQLPEEISILSGEVIADTEKGWIRDVLYEVVFVDPECLNTAKINELLQQPSVMVIRSKNGHQKPFDIRPSIQEIMVKPDRLVISIKKSRQRRNGKT</sequence>
<dbReference type="Pfam" id="PF10105">
    <property type="entry name" value="DUF2344"/>
    <property type="match status" value="1"/>
</dbReference>
<dbReference type="InterPro" id="IPR018768">
    <property type="entry name" value="DUF2344"/>
</dbReference>
<accession>A0A1V4AS58</accession>
<evidence type="ECO:0000313" key="3">
    <source>
        <dbReference type="Proteomes" id="UP000189681"/>
    </source>
</evidence>
<dbReference type="EMBL" id="AYTS01000107">
    <property type="protein sequence ID" value="OOP55968.1"/>
    <property type="molecule type" value="Genomic_DNA"/>
</dbReference>
<reference evidence="2 3" key="1">
    <citation type="journal article" date="2017" name="Water Res.">
        <title>Discovery and metagenomic analysis of an anammox bacterial enrichment related to Candidatus "Brocadia caroliniensis" in a full-scale glycerol-fed nitritation-denitritation separate centrate treatment process.</title>
        <authorList>
            <person name="Park H."/>
            <person name="Brotto A.C."/>
            <person name="van Loosdrecht M.C."/>
            <person name="Chandran K."/>
        </authorList>
    </citation>
    <scope>NUCLEOTIDE SEQUENCE [LARGE SCALE GENOMIC DNA]</scope>
    <source>
        <strain evidence="2">26THWARD</strain>
    </source>
</reference>
<feature type="domain" description="DUF2344" evidence="1">
    <location>
        <begin position="1"/>
        <end position="146"/>
    </location>
</feature>
<dbReference type="AlphaFoldDB" id="A0A1V4AS58"/>
<name>A0A1V4AS58_9BACT</name>
<comment type="caution">
    <text evidence="2">The sequence shown here is derived from an EMBL/GenBank/DDBJ whole genome shotgun (WGS) entry which is preliminary data.</text>
</comment>
<proteinExistence type="predicted"/>
<organism evidence="2 3">
    <name type="scientific">Candidatus Brocadia carolinensis</name>
    <dbReference type="NCBI Taxonomy" id="1004156"/>
    <lineage>
        <taxon>Bacteria</taxon>
        <taxon>Pseudomonadati</taxon>
        <taxon>Planctomycetota</taxon>
        <taxon>Candidatus Brocadiia</taxon>
        <taxon>Candidatus Brocadiales</taxon>
        <taxon>Candidatus Brocadiaceae</taxon>
        <taxon>Candidatus Brocadia</taxon>
    </lineage>
</organism>
<dbReference type="Proteomes" id="UP000189681">
    <property type="component" value="Unassembled WGS sequence"/>
</dbReference>
<evidence type="ECO:0000259" key="1">
    <source>
        <dbReference type="Pfam" id="PF10105"/>
    </source>
</evidence>
<gene>
    <name evidence="2" type="ORF">AYP45_11855</name>
</gene>